<dbReference type="EMBL" id="CP034726">
    <property type="protein sequence ID" value="QBP17665.1"/>
    <property type="molecule type" value="Genomic_DNA"/>
</dbReference>
<dbReference type="KEGG" id="lji:ELX58_00365"/>
<dbReference type="RefSeq" id="WP_133441211.1">
    <property type="nucleotide sequence ID" value="NZ_CP034726.1"/>
</dbReference>
<dbReference type="OrthoDB" id="2328595at2"/>
<protein>
    <submittedName>
        <fullName evidence="2">Uncharacterized protein</fullName>
    </submittedName>
</protein>
<evidence type="ECO:0000256" key="1">
    <source>
        <dbReference type="SAM" id="Phobius"/>
    </source>
</evidence>
<evidence type="ECO:0000313" key="2">
    <source>
        <dbReference type="EMBL" id="QBP17665.1"/>
    </source>
</evidence>
<evidence type="ECO:0000313" key="3">
    <source>
        <dbReference type="Proteomes" id="UP000294321"/>
    </source>
</evidence>
<organism evidence="2 3">
    <name type="scientific">Acetilactobacillus jinshanensis</name>
    <dbReference type="NCBI Taxonomy" id="1720083"/>
    <lineage>
        <taxon>Bacteria</taxon>
        <taxon>Bacillati</taxon>
        <taxon>Bacillota</taxon>
        <taxon>Bacilli</taxon>
        <taxon>Lactobacillales</taxon>
        <taxon>Lactobacillaceae</taxon>
        <taxon>Acetilactobacillus</taxon>
    </lineage>
</organism>
<sequence length="153" mass="18149">MVSNAVPDYLPTSINYQHIRQYNADIKPYYRYNLFYLQKMQKVHFHWHIIGHGKEIITLNSSRDQMKTVPFAKYAHTRVVLNHHVVNPRINQVGAMLLPLKAGQNRFSLQYQPSQWFRIGMLISIGFWILLLLYGLCRMMHLFYIKCGPSIPW</sequence>
<reference evidence="3" key="1">
    <citation type="submission" date="2018-12" db="EMBL/GenBank/DDBJ databases">
        <title>A new species of lactobacillus.</title>
        <authorList>
            <person name="Jian Y."/>
            <person name="Xin L."/>
            <person name="Hong Z.J."/>
            <person name="Ming L.Z."/>
            <person name="Hong X.Z."/>
        </authorList>
    </citation>
    <scope>NUCLEOTIDE SEQUENCE [LARGE SCALE GENOMIC DNA]</scope>
    <source>
        <strain evidence="3">HSLZ-75</strain>
    </source>
</reference>
<dbReference type="AlphaFoldDB" id="A0A4P6ZIX7"/>
<keyword evidence="3" id="KW-1185">Reference proteome</keyword>
<feature type="transmembrane region" description="Helical" evidence="1">
    <location>
        <begin position="116"/>
        <end position="136"/>
    </location>
</feature>
<gene>
    <name evidence="2" type="ORF">ELX58_00365</name>
</gene>
<keyword evidence="1" id="KW-0812">Transmembrane</keyword>
<proteinExistence type="predicted"/>
<accession>A0A4P6ZIX7</accession>
<dbReference type="Proteomes" id="UP000294321">
    <property type="component" value="Chromosome"/>
</dbReference>
<keyword evidence="1" id="KW-1133">Transmembrane helix</keyword>
<name>A0A4P6ZIX7_9LACO</name>
<keyword evidence="1" id="KW-0472">Membrane</keyword>